<gene>
    <name evidence="2" type="ORF">GCM10009547_17480</name>
</gene>
<keyword evidence="1" id="KW-1133">Transmembrane helix</keyword>
<organism evidence="2 3">
    <name type="scientific">Sporichthya brevicatena</name>
    <dbReference type="NCBI Taxonomy" id="171442"/>
    <lineage>
        <taxon>Bacteria</taxon>
        <taxon>Bacillati</taxon>
        <taxon>Actinomycetota</taxon>
        <taxon>Actinomycetes</taxon>
        <taxon>Sporichthyales</taxon>
        <taxon>Sporichthyaceae</taxon>
        <taxon>Sporichthya</taxon>
    </lineage>
</organism>
<evidence type="ECO:0000313" key="3">
    <source>
        <dbReference type="Proteomes" id="UP001500957"/>
    </source>
</evidence>
<name>A0ABN1GPS9_9ACTN</name>
<dbReference type="RefSeq" id="WP_344603699.1">
    <property type="nucleotide sequence ID" value="NZ_BAAAHE010000013.1"/>
</dbReference>
<comment type="caution">
    <text evidence="2">The sequence shown here is derived from an EMBL/GenBank/DDBJ whole genome shotgun (WGS) entry which is preliminary data.</text>
</comment>
<keyword evidence="1" id="KW-0812">Transmembrane</keyword>
<keyword evidence="1" id="KW-0472">Membrane</keyword>
<dbReference type="EMBL" id="BAAAHE010000013">
    <property type="protein sequence ID" value="GAA0615977.1"/>
    <property type="molecule type" value="Genomic_DNA"/>
</dbReference>
<reference evidence="2 3" key="1">
    <citation type="journal article" date="2019" name="Int. J. Syst. Evol. Microbiol.">
        <title>The Global Catalogue of Microorganisms (GCM) 10K type strain sequencing project: providing services to taxonomists for standard genome sequencing and annotation.</title>
        <authorList>
            <consortium name="The Broad Institute Genomics Platform"/>
            <consortium name="The Broad Institute Genome Sequencing Center for Infectious Disease"/>
            <person name="Wu L."/>
            <person name="Ma J."/>
        </authorList>
    </citation>
    <scope>NUCLEOTIDE SEQUENCE [LARGE SCALE GENOMIC DNA]</scope>
    <source>
        <strain evidence="2 3">JCM 10671</strain>
    </source>
</reference>
<proteinExistence type="predicted"/>
<accession>A0ABN1GPS9</accession>
<protein>
    <submittedName>
        <fullName evidence="2">Uncharacterized protein</fullName>
    </submittedName>
</protein>
<evidence type="ECO:0000313" key="2">
    <source>
        <dbReference type="EMBL" id="GAA0615977.1"/>
    </source>
</evidence>
<feature type="transmembrane region" description="Helical" evidence="1">
    <location>
        <begin position="57"/>
        <end position="79"/>
    </location>
</feature>
<evidence type="ECO:0000256" key="1">
    <source>
        <dbReference type="SAM" id="Phobius"/>
    </source>
</evidence>
<dbReference type="Proteomes" id="UP001500957">
    <property type="component" value="Unassembled WGS sequence"/>
</dbReference>
<sequence length="102" mass="10890">MNTAVQQAPTKQDLPTLLKAQWDRAIAVACIVGAVIVLVVGYIGISDTPYVAEQLPYFISAGAGGVVLCAVAGMMWVSADLRDEWRELRALREQLAASDAEA</sequence>
<feature type="transmembrane region" description="Helical" evidence="1">
    <location>
        <begin position="25"/>
        <end position="45"/>
    </location>
</feature>
<keyword evidence="3" id="KW-1185">Reference proteome</keyword>